<proteinExistence type="predicted"/>
<reference evidence="1 2" key="1">
    <citation type="submission" date="2020-09" db="EMBL/GenBank/DDBJ databases">
        <title>Characterization and genome sequencing of Ruminiclostridium sp. nov. MA18.</title>
        <authorList>
            <person name="Rettenmaier R."/>
            <person name="Kowollik M.-L."/>
            <person name="Liebl W."/>
            <person name="Zverlov V."/>
        </authorList>
    </citation>
    <scope>NUCLEOTIDE SEQUENCE [LARGE SCALE GENOMIC DNA]</scope>
    <source>
        <strain evidence="1 2">MA18</strain>
    </source>
</reference>
<organism evidence="1 2">
    <name type="scientific">Ruminiclostridium herbifermentans</name>
    <dbReference type="NCBI Taxonomy" id="2488810"/>
    <lineage>
        <taxon>Bacteria</taxon>
        <taxon>Bacillati</taxon>
        <taxon>Bacillota</taxon>
        <taxon>Clostridia</taxon>
        <taxon>Eubacteriales</taxon>
        <taxon>Oscillospiraceae</taxon>
        <taxon>Ruminiclostridium</taxon>
    </lineage>
</organism>
<dbReference type="RefSeq" id="WP_137696980.1">
    <property type="nucleotide sequence ID" value="NZ_CP061336.1"/>
</dbReference>
<protein>
    <submittedName>
        <fullName evidence="1">U32 family peptidase</fullName>
    </submittedName>
</protein>
<dbReference type="Proteomes" id="UP000306409">
    <property type="component" value="Chromosome"/>
</dbReference>
<evidence type="ECO:0000313" key="1">
    <source>
        <dbReference type="EMBL" id="QNU66236.1"/>
    </source>
</evidence>
<name>A0A4U7JJM4_9FIRM</name>
<dbReference type="InterPro" id="IPR001539">
    <property type="entry name" value="Peptidase_U32"/>
</dbReference>
<gene>
    <name evidence="1" type="ORF">EHE19_015320</name>
</gene>
<dbReference type="AlphaFoldDB" id="A0A4U7JJM4"/>
<dbReference type="KEGG" id="rher:EHE19_015320"/>
<keyword evidence="2" id="KW-1185">Reference proteome</keyword>
<accession>A0A4U7JJM4</accession>
<dbReference type="PANTHER" id="PTHR30217:SF10">
    <property type="entry name" value="23S RRNA 5-HYDROXYCYTIDINE C2501 SYNTHASE"/>
    <property type="match status" value="1"/>
</dbReference>
<dbReference type="InterPro" id="IPR051454">
    <property type="entry name" value="RNA/ubiquinone_mod_enzymes"/>
</dbReference>
<dbReference type="OrthoDB" id="9805982at2"/>
<dbReference type="Pfam" id="PF01136">
    <property type="entry name" value="Peptidase_U32"/>
    <property type="match status" value="1"/>
</dbReference>
<dbReference type="PANTHER" id="PTHR30217">
    <property type="entry name" value="PEPTIDASE U32 FAMILY"/>
    <property type="match status" value="1"/>
</dbReference>
<evidence type="ECO:0000313" key="2">
    <source>
        <dbReference type="Proteomes" id="UP000306409"/>
    </source>
</evidence>
<sequence>MINYSIATQWDTDAMLDIVCLFNEKHKLHDVYGALPHSIIGHGRSPYAVPNINIQDAKNHITALKEKGVRFNYLFNGAFDSKRLQEHDFLKETLAYIKYVIEDLEVCYVTIAVPELVEIVNSYYPHVDVKISTIYNVMTVNDLRKLEGLKFNRVALGNDAPRNPRHLQEMLEYCKGRNIDLELMLTETCLYQCKTRYVHYQSQTKDVLPNSIDWYMNNCILKRILHPEEFLKACWVRPEDINYYCKLGISNFKISGRSKNPQWTKKCLLSYISGNYDGNIMEILGTTPPNFENNCEHLFSIDNKSLQYFFDHHPMNCYDKSCQECGYCEEMAIKLFETGKFTLNKICGEYQVIGGHLICEPGPYTKKLMKSVELQEGL</sequence>
<dbReference type="EMBL" id="CP061336">
    <property type="protein sequence ID" value="QNU66236.1"/>
    <property type="molecule type" value="Genomic_DNA"/>
</dbReference>